<dbReference type="Proteomes" id="UP000297258">
    <property type="component" value="Unassembled WGS sequence"/>
</dbReference>
<keyword evidence="3" id="KW-1185">Reference proteome</keyword>
<dbReference type="SUPFAM" id="SSF56801">
    <property type="entry name" value="Acetyl-CoA synthetase-like"/>
    <property type="match status" value="1"/>
</dbReference>
<evidence type="ECO:0000259" key="1">
    <source>
        <dbReference type="Pfam" id="PF00501"/>
    </source>
</evidence>
<evidence type="ECO:0000313" key="3">
    <source>
        <dbReference type="Proteomes" id="UP000297258"/>
    </source>
</evidence>
<dbReference type="OrthoDB" id="580775at2"/>
<dbReference type="PANTHER" id="PTHR36932:SF1">
    <property type="entry name" value="CAPSULAR POLYSACCHARIDE BIOSYNTHESIS PROTEIN"/>
    <property type="match status" value="1"/>
</dbReference>
<sequence>MSNSPYTALVSRILFPLHELVKRHTSVRARRQLEASQWWSQDQLQALQFQRLRRLLARAQSQVPYYRDLFAAIGFDPARDLQSLADLQRLPRLDKAAVRAAGERLKAIDAVGLARFNTGGSSGEPLVFYIGRERVSHDVAAKWRATRWWDVDIGDREIVVWGSPIELGAQDGARAVRDRLLRTQLLPAFQMSPEKLDGFLARIRAARPRMLFGYPSALSHIARHAQARGQRMDDLGIKVAFVTSERLYDDQREQISRTFGCPVANGYGGRDAGFIAHQCPHGGMHITAEDIIVEILDPDGNPVPAGAAGEIVVTHLATGDFPFIRYRTGDVGVKGTEPCGCGRGLPLLKEIQGRTTDFLVARDGTVMHGLALVYILRDLPQVKAFKIVQESLDQTRVQVVADAPLGAAHQAIVDGFRARLGREVEVVVEQVEAITPEKSGKFRYVVSKVDAAHMEAMV</sequence>
<comment type="caution">
    <text evidence="2">The sequence shown here is derived from an EMBL/GenBank/DDBJ whole genome shotgun (WGS) entry which is preliminary data.</text>
</comment>
<organism evidence="2 3">
    <name type="scientific">Massilia horti</name>
    <dbReference type="NCBI Taxonomy" id="2562153"/>
    <lineage>
        <taxon>Bacteria</taxon>
        <taxon>Pseudomonadati</taxon>
        <taxon>Pseudomonadota</taxon>
        <taxon>Betaproteobacteria</taxon>
        <taxon>Burkholderiales</taxon>
        <taxon>Oxalobacteraceae</taxon>
        <taxon>Telluria group</taxon>
        <taxon>Massilia</taxon>
    </lineage>
</organism>
<protein>
    <submittedName>
        <fullName evidence="2">Phenylacetate--CoA ligase family protein</fullName>
    </submittedName>
</protein>
<dbReference type="Gene3D" id="3.40.50.12780">
    <property type="entry name" value="N-terminal domain of ligase-like"/>
    <property type="match status" value="1"/>
</dbReference>
<accession>A0A4Y9SW75</accession>
<dbReference type="PANTHER" id="PTHR36932">
    <property type="entry name" value="CAPSULAR POLYSACCHARIDE BIOSYNTHESIS PROTEIN"/>
    <property type="match status" value="1"/>
</dbReference>
<dbReference type="GO" id="GO:0016874">
    <property type="term" value="F:ligase activity"/>
    <property type="evidence" value="ECO:0007669"/>
    <property type="project" value="UniProtKB-KW"/>
</dbReference>
<proteinExistence type="predicted"/>
<dbReference type="AlphaFoldDB" id="A0A4Y9SW75"/>
<evidence type="ECO:0000313" key="2">
    <source>
        <dbReference type="EMBL" id="TFW30678.1"/>
    </source>
</evidence>
<dbReference type="EMBL" id="SPUM01000108">
    <property type="protein sequence ID" value="TFW30678.1"/>
    <property type="molecule type" value="Genomic_DNA"/>
</dbReference>
<dbReference type="Pfam" id="PF00501">
    <property type="entry name" value="AMP-binding"/>
    <property type="match status" value="1"/>
</dbReference>
<gene>
    <name evidence="2" type="ORF">E4O92_16060</name>
</gene>
<feature type="domain" description="AMP-dependent synthetase/ligase" evidence="1">
    <location>
        <begin position="199"/>
        <end position="314"/>
    </location>
</feature>
<dbReference type="InterPro" id="IPR000873">
    <property type="entry name" value="AMP-dep_synth/lig_dom"/>
</dbReference>
<dbReference type="RefSeq" id="WP_135190746.1">
    <property type="nucleotide sequence ID" value="NZ_SPUM01000108.1"/>
</dbReference>
<dbReference type="InterPro" id="IPR042099">
    <property type="entry name" value="ANL_N_sf"/>
</dbReference>
<reference evidence="2 3" key="1">
    <citation type="submission" date="2019-03" db="EMBL/GenBank/DDBJ databases">
        <title>Draft genome of Massilia hortus sp. nov., a novel bacterial species of the Oxalobacteraceae family.</title>
        <authorList>
            <person name="Peta V."/>
            <person name="Raths R."/>
            <person name="Bucking H."/>
        </authorList>
    </citation>
    <scope>NUCLEOTIDE SEQUENCE [LARGE SCALE GENOMIC DNA]</scope>
    <source>
        <strain evidence="2 3">ONC3</strain>
    </source>
</reference>
<keyword evidence="2" id="KW-0436">Ligase</keyword>
<name>A0A4Y9SW75_9BURK</name>
<dbReference type="InterPro" id="IPR053158">
    <property type="entry name" value="CapK_Type1_Caps_Biosynth"/>
</dbReference>